<evidence type="ECO:0000313" key="2">
    <source>
        <dbReference type="EMBL" id="SSC12260.1"/>
    </source>
</evidence>
<gene>
    <name evidence="2" type="ORF">MESINF_0811</name>
</gene>
<organism evidence="2 3">
    <name type="scientific">Mesotoga infera</name>
    <dbReference type="NCBI Taxonomy" id="1236046"/>
    <lineage>
        <taxon>Bacteria</taxon>
        <taxon>Thermotogati</taxon>
        <taxon>Thermotogota</taxon>
        <taxon>Thermotogae</taxon>
        <taxon>Kosmotogales</taxon>
        <taxon>Kosmotogaceae</taxon>
        <taxon>Mesotoga</taxon>
    </lineage>
</organism>
<sequence>MKKTMRILSDIDESEHESRSHHPEFYLTLKEADRESGNTGPYRQQTIS</sequence>
<reference evidence="2 3" key="1">
    <citation type="submission" date="2017-01" db="EMBL/GenBank/DDBJ databases">
        <authorList>
            <person name="Erauso G."/>
        </authorList>
    </citation>
    <scope>NUCLEOTIDE SEQUENCE [LARGE SCALE GENOMIC DNA]</scope>
    <source>
        <strain evidence="2">MESINF1</strain>
    </source>
</reference>
<protein>
    <submittedName>
        <fullName evidence="2">Uncharacterized protein</fullName>
    </submittedName>
</protein>
<accession>A0A7Z7LE00</accession>
<dbReference type="Proteomes" id="UP000250796">
    <property type="component" value="Chromosome MESINF"/>
</dbReference>
<evidence type="ECO:0000313" key="3">
    <source>
        <dbReference type="Proteomes" id="UP000250796"/>
    </source>
</evidence>
<evidence type="ECO:0000256" key="1">
    <source>
        <dbReference type="SAM" id="MobiDB-lite"/>
    </source>
</evidence>
<dbReference type="AlphaFoldDB" id="A0A7Z7LE00"/>
<dbReference type="KEGG" id="minf:MESINF_0811"/>
<keyword evidence="3" id="KW-1185">Reference proteome</keyword>
<proteinExistence type="predicted"/>
<name>A0A7Z7LE00_9BACT</name>
<feature type="region of interest" description="Disordered" evidence="1">
    <location>
        <begin position="1"/>
        <end position="24"/>
    </location>
</feature>
<dbReference type="EMBL" id="LS974202">
    <property type="protein sequence ID" value="SSC12260.1"/>
    <property type="molecule type" value="Genomic_DNA"/>
</dbReference>